<name>A0A194XBF1_MOLSC</name>
<gene>
    <name evidence="1" type="ORF">LY89DRAFT_645016</name>
</gene>
<evidence type="ECO:0000313" key="1">
    <source>
        <dbReference type="EMBL" id="KUJ17495.1"/>
    </source>
</evidence>
<reference evidence="1 2" key="1">
    <citation type="submission" date="2015-10" db="EMBL/GenBank/DDBJ databases">
        <title>Full genome of DAOMC 229536 Phialocephala scopiformis, a fungal endophyte of spruce producing the potent anti-insectan compound rugulosin.</title>
        <authorList>
            <consortium name="DOE Joint Genome Institute"/>
            <person name="Walker A.K."/>
            <person name="Frasz S.L."/>
            <person name="Seifert K.A."/>
            <person name="Miller J.D."/>
            <person name="Mondo S.J."/>
            <person name="Labutti K."/>
            <person name="Lipzen A."/>
            <person name="Dockter R."/>
            <person name="Kennedy M."/>
            <person name="Grigoriev I.V."/>
            <person name="Spatafora J.W."/>
        </authorList>
    </citation>
    <scope>NUCLEOTIDE SEQUENCE [LARGE SCALE GENOMIC DNA]</scope>
    <source>
        <strain evidence="1 2">CBS 120377</strain>
    </source>
</reference>
<dbReference type="KEGG" id="psco:LY89DRAFT_645016"/>
<evidence type="ECO:0000313" key="2">
    <source>
        <dbReference type="Proteomes" id="UP000070700"/>
    </source>
</evidence>
<proteinExistence type="predicted"/>
<sequence length="396" mass="44353">MNTRRAGALLRCSQCALRTAIKSSAHPRLFTTSTVLHKNGAVPSFTEVSSPELKDFLTYLREELFLPSHLSDSQLQLVRKYKYRKQLETESTIATIEGEDFKLKPLKMRAQPSLTQSVGQALSMMREKKDWENVPSLLQGAATAMKSHSTLSGEKWTYLLEQVLRRLGKAGRQNVVLECLRRGSDTGLTMSTRNLATRVFTCFGRKAYDNDFNAADTEKALLYAEQAAALMENLEHAGSTSLAGEEDPRLSPEVIGTLLQLAAVRASKHLQGKDEEGKVASYSEKLLNTPTAFTPLPETENGQELHPWMWTYVPILHGMNLAQSLQPGTKNAEELRSKAYVLSEQVSECKARLEQWDAFEKLKPPKENLNRRQKRTSNEPLYGLVMYDKLIGTGSS</sequence>
<keyword evidence="2" id="KW-1185">Reference proteome</keyword>
<dbReference type="Proteomes" id="UP000070700">
    <property type="component" value="Unassembled WGS sequence"/>
</dbReference>
<dbReference type="AlphaFoldDB" id="A0A194XBF1"/>
<accession>A0A194XBF1</accession>
<dbReference type="RefSeq" id="XP_018071850.1">
    <property type="nucleotide sequence ID" value="XM_018211855.1"/>
</dbReference>
<protein>
    <submittedName>
        <fullName evidence="1">Uncharacterized protein</fullName>
    </submittedName>
</protein>
<dbReference type="GeneID" id="28821581"/>
<organism evidence="1 2">
    <name type="scientific">Mollisia scopiformis</name>
    <name type="common">Conifer needle endophyte fungus</name>
    <name type="synonym">Phialocephala scopiformis</name>
    <dbReference type="NCBI Taxonomy" id="149040"/>
    <lineage>
        <taxon>Eukaryota</taxon>
        <taxon>Fungi</taxon>
        <taxon>Dikarya</taxon>
        <taxon>Ascomycota</taxon>
        <taxon>Pezizomycotina</taxon>
        <taxon>Leotiomycetes</taxon>
        <taxon>Helotiales</taxon>
        <taxon>Mollisiaceae</taxon>
        <taxon>Mollisia</taxon>
    </lineage>
</organism>
<dbReference type="OrthoDB" id="5405126at2759"/>
<dbReference type="InParanoid" id="A0A194XBF1"/>
<dbReference type="EMBL" id="KQ947414">
    <property type="protein sequence ID" value="KUJ17495.1"/>
    <property type="molecule type" value="Genomic_DNA"/>
</dbReference>